<name>A0A1E8EVB1_9CLOT</name>
<feature type="transmembrane region" description="Helical" evidence="1">
    <location>
        <begin position="119"/>
        <end position="141"/>
    </location>
</feature>
<feature type="transmembrane region" description="Helical" evidence="1">
    <location>
        <begin position="78"/>
        <end position="99"/>
    </location>
</feature>
<feature type="transmembrane region" description="Helical" evidence="1">
    <location>
        <begin position="148"/>
        <end position="172"/>
    </location>
</feature>
<evidence type="ECO:0000313" key="2">
    <source>
        <dbReference type="EMBL" id="OFH99430.1"/>
    </source>
</evidence>
<feature type="transmembrane region" description="Helical" evidence="1">
    <location>
        <begin position="207"/>
        <end position="228"/>
    </location>
</feature>
<feature type="transmembrane region" description="Helical" evidence="1">
    <location>
        <begin position="12"/>
        <end position="34"/>
    </location>
</feature>
<dbReference type="AlphaFoldDB" id="A0A1E8EVB1"/>
<keyword evidence="1" id="KW-1133">Transmembrane helix</keyword>
<dbReference type="InterPro" id="IPR011435">
    <property type="entry name" value="UmpAB"/>
</dbReference>
<keyword evidence="1" id="KW-0812">Transmembrane</keyword>
<reference evidence="2 3" key="1">
    <citation type="submission" date="2016-06" db="EMBL/GenBank/DDBJ databases">
        <title>Genome sequence of Clostridium acetireducens DSM 10703.</title>
        <authorList>
            <person name="Poehlein A."/>
            <person name="Fluechter S."/>
            <person name="Duerre P."/>
            <person name="Daniel R."/>
        </authorList>
    </citation>
    <scope>NUCLEOTIDE SEQUENCE [LARGE SCALE GENOMIC DNA]</scope>
    <source>
        <strain evidence="2 3">DSM 10703</strain>
    </source>
</reference>
<feature type="transmembrane region" description="Helical" evidence="1">
    <location>
        <begin position="40"/>
        <end position="58"/>
    </location>
</feature>
<evidence type="ECO:0000256" key="1">
    <source>
        <dbReference type="SAM" id="Phobius"/>
    </source>
</evidence>
<evidence type="ECO:0000313" key="3">
    <source>
        <dbReference type="Proteomes" id="UP000175744"/>
    </source>
</evidence>
<proteinExistence type="predicted"/>
<dbReference type="RefSeq" id="WP_070111342.1">
    <property type="nucleotide sequence ID" value="NZ_LZFO01000057.1"/>
</dbReference>
<keyword evidence="1" id="KW-0472">Membrane</keyword>
<organism evidence="2 3">
    <name type="scientific">Clostridium acetireducens DSM 10703</name>
    <dbReference type="NCBI Taxonomy" id="1121290"/>
    <lineage>
        <taxon>Bacteria</taxon>
        <taxon>Bacillati</taxon>
        <taxon>Bacillota</taxon>
        <taxon>Clostridia</taxon>
        <taxon>Eubacteriales</taxon>
        <taxon>Clostridiaceae</taxon>
        <taxon>Clostridium</taxon>
    </lineage>
</organism>
<gene>
    <name evidence="2" type="ORF">CLOACE_22460</name>
</gene>
<dbReference type="Pfam" id="PF07556">
    <property type="entry name" value="DUF1538"/>
    <property type="match status" value="1"/>
</dbReference>
<accession>A0A1E8EVB1</accession>
<comment type="caution">
    <text evidence="2">The sequence shown here is derived from an EMBL/GenBank/DDBJ whole genome shotgun (WGS) entry which is preliminary data.</text>
</comment>
<sequence length="231" mass="24495">MKEMVSEFVSTLKSILPITVALFLFKVIVLKSSFNEMKEIFFGILLSIVGLFLFLQGLKHGLMPLGNAVGSELYKVKYPIFIVLIFFCIGYFSTLAEPAVTALAGQVEEVSVGVIKNKVMTHTIAIGAALGMMLGAIKILYKVPAKTVLLPIIALILIFGFFASNSMVAIAFDASGTTTGPVNIPLNLALGIGLSSMLEGSDTLVDGFGLIGLSLLGTILAVLMLGVVTKM</sequence>
<dbReference type="EMBL" id="LZFO01000057">
    <property type="protein sequence ID" value="OFH99430.1"/>
    <property type="molecule type" value="Genomic_DNA"/>
</dbReference>
<dbReference type="OrthoDB" id="9805989at2"/>
<evidence type="ECO:0008006" key="4">
    <source>
        <dbReference type="Google" id="ProtNLM"/>
    </source>
</evidence>
<dbReference type="Proteomes" id="UP000175744">
    <property type="component" value="Unassembled WGS sequence"/>
</dbReference>
<keyword evidence="3" id="KW-1185">Reference proteome</keyword>
<dbReference type="STRING" id="1121290.CLAOCE_22460"/>
<protein>
    <recommendedName>
        <fullName evidence="4">DUF1538 domain-containing protein</fullName>
    </recommendedName>
</protein>